<feature type="compositionally biased region" description="Low complexity" evidence="1">
    <location>
        <begin position="332"/>
        <end position="350"/>
    </location>
</feature>
<evidence type="ECO:0000313" key="2">
    <source>
        <dbReference type="EMBL" id="PWW76738.1"/>
    </source>
</evidence>
<feature type="region of interest" description="Disordered" evidence="1">
    <location>
        <begin position="397"/>
        <end position="462"/>
    </location>
</feature>
<feature type="compositionally biased region" description="Polar residues" evidence="1">
    <location>
        <begin position="36"/>
        <end position="55"/>
    </location>
</feature>
<protein>
    <submittedName>
        <fullName evidence="2">Uncharacterized protein</fullName>
    </submittedName>
</protein>
<evidence type="ECO:0000256" key="1">
    <source>
        <dbReference type="SAM" id="MobiDB-lite"/>
    </source>
</evidence>
<feature type="region of interest" description="Disordered" evidence="1">
    <location>
        <begin position="36"/>
        <end position="68"/>
    </location>
</feature>
<organism evidence="2 3">
    <name type="scientific">Tuber magnatum</name>
    <name type="common">white Piedmont truffle</name>
    <dbReference type="NCBI Taxonomy" id="42249"/>
    <lineage>
        <taxon>Eukaryota</taxon>
        <taxon>Fungi</taxon>
        <taxon>Dikarya</taxon>
        <taxon>Ascomycota</taxon>
        <taxon>Pezizomycotina</taxon>
        <taxon>Pezizomycetes</taxon>
        <taxon>Pezizales</taxon>
        <taxon>Tuberaceae</taxon>
        <taxon>Tuber</taxon>
    </lineage>
</organism>
<dbReference type="EMBL" id="PYWC01000030">
    <property type="protein sequence ID" value="PWW76738.1"/>
    <property type="molecule type" value="Genomic_DNA"/>
</dbReference>
<sequence>MVRFTLVYFVRRPIPPTRSSDSFLAAGITLRYLLGQPQNGGEHQKSASTTPQSRAEVQDGASPRVVKKKGSLRSIFGSLFKSTKGKKANKTGPQYPSREGEASARNRGNEVPAFSTTSLPTQARSSTSSTSLTYGDEDAEFSSSIPHTAHGESRKTHSTTSLPAQIRPPFAFHAPSSSSSSSSSASSIEFVSDTSTAATSSSVSSPSVPIKSPSSQSISILNRSTTSLSSTPSRETSPTRTQSSTKPPKMPKRAVGDYSKQPSPLSTVTDAHPPYILPTAPESPVLHERPNSFQPKRRSSLGDYILRRTQSHPDLTDFTTDDLPPFPQMPISAPTSRPGSSSSALSSRTLSLRRRSGKTDMEAATSYSIQEKIEHRSILEADPAGTGFYLYPTARPEISNRRSSSGSSSSSSRSGSWGRTPMGGNMSDDLRRNSRTGPDGRSVRSMPPAGRGWRDPRGGRSFGGSVAQQVILEEVGDLADSPQTLSSSLSAPSIDSQQAALRSRGPSNQNRSPDVSKNASVSEKSERRRSLHNNWDSIQSQMRIHGDDFPRLQVPMETKKEGEDLDMGEKIALRNLQWGAMRFLDASGTDGNSSRGTPVTIESGHPNGLSAVGKGRGLIDSLPIFRIESVEG</sequence>
<feature type="region of interest" description="Disordered" evidence="1">
    <location>
        <begin position="198"/>
        <end position="364"/>
    </location>
</feature>
<feature type="compositionally biased region" description="Low complexity" evidence="1">
    <location>
        <begin position="481"/>
        <end position="497"/>
    </location>
</feature>
<gene>
    <name evidence="2" type="ORF">C7212DRAFT_279730</name>
</gene>
<feature type="region of interest" description="Disordered" evidence="1">
    <location>
        <begin position="588"/>
        <end position="608"/>
    </location>
</feature>
<feature type="compositionally biased region" description="Polar residues" evidence="1">
    <location>
        <begin position="532"/>
        <end position="542"/>
    </location>
</feature>
<feature type="compositionally biased region" description="Polar residues" evidence="1">
    <location>
        <begin position="505"/>
        <end position="522"/>
    </location>
</feature>
<accession>A0A317SQS1</accession>
<feature type="region of interest" description="Disordered" evidence="1">
    <location>
        <begin position="82"/>
        <end position="162"/>
    </location>
</feature>
<reference evidence="2 3" key="1">
    <citation type="submission" date="2018-03" db="EMBL/GenBank/DDBJ databases">
        <title>Genomes of Pezizomycetes fungi and the evolution of truffles.</title>
        <authorList>
            <person name="Murat C."/>
            <person name="Payen T."/>
            <person name="Noel B."/>
            <person name="Kuo A."/>
            <person name="Martin F.M."/>
        </authorList>
    </citation>
    <scope>NUCLEOTIDE SEQUENCE [LARGE SCALE GENOMIC DNA]</scope>
    <source>
        <strain evidence="2">091103-1</strain>
    </source>
</reference>
<feature type="region of interest" description="Disordered" evidence="1">
    <location>
        <begin position="481"/>
        <end position="542"/>
    </location>
</feature>
<feature type="compositionally biased region" description="Polar residues" evidence="1">
    <location>
        <begin position="114"/>
        <end position="133"/>
    </location>
</feature>
<dbReference type="Proteomes" id="UP000246991">
    <property type="component" value="Unassembled WGS sequence"/>
</dbReference>
<feature type="compositionally biased region" description="Basic and acidic residues" evidence="1">
    <location>
        <begin position="98"/>
        <end position="108"/>
    </location>
</feature>
<name>A0A317SQS1_9PEZI</name>
<dbReference type="OrthoDB" id="5407790at2759"/>
<proteinExistence type="predicted"/>
<keyword evidence="3" id="KW-1185">Reference proteome</keyword>
<evidence type="ECO:0000313" key="3">
    <source>
        <dbReference type="Proteomes" id="UP000246991"/>
    </source>
</evidence>
<feature type="compositionally biased region" description="Low complexity" evidence="1">
    <location>
        <begin position="401"/>
        <end position="419"/>
    </location>
</feature>
<dbReference type="AlphaFoldDB" id="A0A317SQS1"/>
<comment type="caution">
    <text evidence="2">The sequence shown here is derived from an EMBL/GenBank/DDBJ whole genome shotgun (WGS) entry which is preliminary data.</text>
</comment>
<feature type="compositionally biased region" description="Polar residues" evidence="1">
    <location>
        <begin position="260"/>
        <end position="269"/>
    </location>
</feature>
<feature type="compositionally biased region" description="Low complexity" evidence="1">
    <location>
        <begin position="198"/>
        <end position="245"/>
    </location>
</feature>